<name>A0ABR5SN04_9BACL</name>
<dbReference type="Proteomes" id="UP000070252">
    <property type="component" value="Unassembled WGS sequence"/>
</dbReference>
<protein>
    <submittedName>
        <fullName evidence="1">Uncharacterized protein</fullName>
    </submittedName>
</protein>
<keyword evidence="2" id="KW-1185">Reference proteome</keyword>
<gene>
    <name evidence="1" type="ORF">AML91_27640</name>
</gene>
<sequence length="74" mass="8422">MDEHNRMEKILQAVAVFRCLPPEKNLRIAKLNNETAVSAKLPVNQPIKNEVEIINRLLSIMFSAYCIISIELVS</sequence>
<accession>A0ABR5SN04</accession>
<evidence type="ECO:0000313" key="2">
    <source>
        <dbReference type="Proteomes" id="UP000070252"/>
    </source>
</evidence>
<proteinExistence type="predicted"/>
<reference evidence="1 2" key="1">
    <citation type="submission" date="2015-08" db="EMBL/GenBank/DDBJ databases">
        <title>Genome of Paenibacillus jilunlii.</title>
        <authorList>
            <person name="Sant'Anna F.H."/>
            <person name="Ambrosini A."/>
            <person name="Souza R."/>
            <person name="Bach E."/>
            <person name="Fernandes G."/>
            <person name="Balsanelli E."/>
            <person name="Baura V.A."/>
            <person name="Pedrosa F.O."/>
            <person name="Souza E.M."/>
            <person name="Passaglia L."/>
        </authorList>
    </citation>
    <scope>NUCLEOTIDE SEQUENCE [LARGE SCALE GENOMIC DNA]</scope>
    <source>
        <strain evidence="1 2">DSM 23019</strain>
    </source>
</reference>
<organism evidence="1 2">
    <name type="scientific">Paenibacillus jilunlii</name>
    <dbReference type="NCBI Taxonomy" id="682956"/>
    <lineage>
        <taxon>Bacteria</taxon>
        <taxon>Bacillati</taxon>
        <taxon>Bacillota</taxon>
        <taxon>Bacilli</taxon>
        <taxon>Bacillales</taxon>
        <taxon>Paenibacillaceae</taxon>
        <taxon>Paenibacillus</taxon>
    </lineage>
</organism>
<evidence type="ECO:0000313" key="1">
    <source>
        <dbReference type="EMBL" id="KWX70815.1"/>
    </source>
</evidence>
<dbReference type="EMBL" id="LIPY01000123">
    <property type="protein sequence ID" value="KWX70815.1"/>
    <property type="molecule type" value="Genomic_DNA"/>
</dbReference>
<comment type="caution">
    <text evidence="1">The sequence shown here is derived from an EMBL/GenBank/DDBJ whole genome shotgun (WGS) entry which is preliminary data.</text>
</comment>